<evidence type="ECO:0000313" key="11">
    <source>
        <dbReference type="Proteomes" id="UP000563524"/>
    </source>
</evidence>
<evidence type="ECO:0000256" key="3">
    <source>
        <dbReference type="ARBA" id="ARBA00022741"/>
    </source>
</evidence>
<keyword evidence="3 8" id="KW-0547">Nucleotide-binding</keyword>
<keyword evidence="2 8" id="KW-0808">Transferase</keyword>
<sequence>MTAPVPEEVRPLVIAVDGPAAAGKGTLSRRLAGYYGLAYLDTGTLYRGVGWLMMHRNLDPRNAEEAAATAQGFSLDLVADADIRTGDVGKAASVVAVQPAVRAALLQYQRDFAARPPKGTQGAILDGRDIGTVVCPDATVKLYVTASDEARAERRWRDLTLGEPGLSLSQVLEDIRRRDARDSSRAEAPLRPAPGAHLLDTTSLSIDAAFAAARRVIDRALGDRRAE</sequence>
<protein>
    <recommendedName>
        <fullName evidence="8">Cytidylate kinase</fullName>
        <shortName evidence="8">CK</shortName>
        <ecNumber evidence="8">2.7.4.25</ecNumber>
    </recommendedName>
    <alternativeName>
        <fullName evidence="8">Cytidine monophosphate kinase</fullName>
        <shortName evidence="8">CMP kinase</shortName>
    </alternativeName>
</protein>
<dbReference type="InterPro" id="IPR011994">
    <property type="entry name" value="Cytidylate_kinase_dom"/>
</dbReference>
<dbReference type="Gene3D" id="3.40.50.300">
    <property type="entry name" value="P-loop containing nucleotide triphosphate hydrolases"/>
    <property type="match status" value="1"/>
</dbReference>
<evidence type="ECO:0000256" key="4">
    <source>
        <dbReference type="ARBA" id="ARBA00022777"/>
    </source>
</evidence>
<dbReference type="GO" id="GO:0005737">
    <property type="term" value="C:cytoplasm"/>
    <property type="evidence" value="ECO:0007669"/>
    <property type="project" value="UniProtKB-SubCell"/>
</dbReference>
<comment type="catalytic activity">
    <reaction evidence="7 8">
        <text>CMP + ATP = CDP + ADP</text>
        <dbReference type="Rhea" id="RHEA:11600"/>
        <dbReference type="ChEBI" id="CHEBI:30616"/>
        <dbReference type="ChEBI" id="CHEBI:58069"/>
        <dbReference type="ChEBI" id="CHEBI:60377"/>
        <dbReference type="ChEBI" id="CHEBI:456216"/>
        <dbReference type="EC" id="2.7.4.25"/>
    </reaction>
</comment>
<dbReference type="SUPFAM" id="SSF52540">
    <property type="entry name" value="P-loop containing nucleoside triphosphate hydrolases"/>
    <property type="match status" value="1"/>
</dbReference>
<evidence type="ECO:0000256" key="2">
    <source>
        <dbReference type="ARBA" id="ARBA00022679"/>
    </source>
</evidence>
<keyword evidence="4 8" id="KW-0418">Kinase</keyword>
<dbReference type="GO" id="GO:0005524">
    <property type="term" value="F:ATP binding"/>
    <property type="evidence" value="ECO:0007669"/>
    <property type="project" value="UniProtKB-UniRule"/>
</dbReference>
<dbReference type="GO" id="GO:0036431">
    <property type="term" value="F:dCMP kinase activity"/>
    <property type="evidence" value="ECO:0007669"/>
    <property type="project" value="InterPro"/>
</dbReference>
<dbReference type="InterPro" id="IPR003136">
    <property type="entry name" value="Cytidylate_kin"/>
</dbReference>
<comment type="caution">
    <text evidence="10">The sequence shown here is derived from an EMBL/GenBank/DDBJ whole genome shotgun (WGS) entry which is preliminary data.</text>
</comment>
<comment type="similarity">
    <text evidence="1 8">Belongs to the cytidylate kinase family. Type 1 subfamily.</text>
</comment>
<organism evidence="10 11">
    <name type="scientific">Parvularcula dongshanensis</name>
    <dbReference type="NCBI Taxonomy" id="1173995"/>
    <lineage>
        <taxon>Bacteria</taxon>
        <taxon>Pseudomonadati</taxon>
        <taxon>Pseudomonadota</taxon>
        <taxon>Alphaproteobacteria</taxon>
        <taxon>Parvularculales</taxon>
        <taxon>Parvularculaceae</taxon>
        <taxon>Parvularcula</taxon>
    </lineage>
</organism>
<dbReference type="Proteomes" id="UP000563524">
    <property type="component" value="Unassembled WGS sequence"/>
</dbReference>
<dbReference type="Pfam" id="PF02224">
    <property type="entry name" value="Cytidylate_kin"/>
    <property type="match status" value="1"/>
</dbReference>
<evidence type="ECO:0000313" key="10">
    <source>
        <dbReference type="EMBL" id="MBB4657916.1"/>
    </source>
</evidence>
<comment type="catalytic activity">
    <reaction evidence="6 8">
        <text>dCMP + ATP = dCDP + ADP</text>
        <dbReference type="Rhea" id="RHEA:25094"/>
        <dbReference type="ChEBI" id="CHEBI:30616"/>
        <dbReference type="ChEBI" id="CHEBI:57566"/>
        <dbReference type="ChEBI" id="CHEBI:58593"/>
        <dbReference type="ChEBI" id="CHEBI:456216"/>
        <dbReference type="EC" id="2.7.4.25"/>
    </reaction>
</comment>
<evidence type="ECO:0000256" key="6">
    <source>
        <dbReference type="ARBA" id="ARBA00047615"/>
    </source>
</evidence>
<reference evidence="10 11" key="1">
    <citation type="submission" date="2020-08" db="EMBL/GenBank/DDBJ databases">
        <title>Genomic Encyclopedia of Type Strains, Phase IV (KMG-IV): sequencing the most valuable type-strain genomes for metagenomic binning, comparative biology and taxonomic classification.</title>
        <authorList>
            <person name="Goeker M."/>
        </authorList>
    </citation>
    <scope>NUCLEOTIDE SEQUENCE [LARGE SCALE GENOMIC DNA]</scope>
    <source>
        <strain evidence="10 11">DSM 102850</strain>
    </source>
</reference>
<dbReference type="EC" id="2.7.4.25" evidence="8"/>
<evidence type="ECO:0000259" key="9">
    <source>
        <dbReference type="Pfam" id="PF02224"/>
    </source>
</evidence>
<evidence type="ECO:0000256" key="1">
    <source>
        <dbReference type="ARBA" id="ARBA00009427"/>
    </source>
</evidence>
<comment type="subcellular location">
    <subcellularLocation>
        <location evidence="8">Cytoplasm</location>
    </subcellularLocation>
</comment>
<evidence type="ECO:0000256" key="7">
    <source>
        <dbReference type="ARBA" id="ARBA00048478"/>
    </source>
</evidence>
<dbReference type="CDD" id="cd02020">
    <property type="entry name" value="CMPK"/>
    <property type="match status" value="1"/>
</dbReference>
<keyword evidence="8" id="KW-0963">Cytoplasm</keyword>
<keyword evidence="11" id="KW-1185">Reference proteome</keyword>
<keyword evidence="5 8" id="KW-0067">ATP-binding</keyword>
<dbReference type="AlphaFoldDB" id="A0A840HYJ6"/>
<dbReference type="NCBIfam" id="TIGR00017">
    <property type="entry name" value="cmk"/>
    <property type="match status" value="1"/>
</dbReference>
<dbReference type="InterPro" id="IPR027417">
    <property type="entry name" value="P-loop_NTPase"/>
</dbReference>
<feature type="domain" description="Cytidylate kinase" evidence="9">
    <location>
        <begin position="14"/>
        <end position="209"/>
    </location>
</feature>
<feature type="binding site" evidence="8">
    <location>
        <begin position="18"/>
        <end position="26"/>
    </location>
    <ligand>
        <name>ATP</name>
        <dbReference type="ChEBI" id="CHEBI:30616"/>
    </ligand>
</feature>
<dbReference type="RefSeq" id="WP_343074226.1">
    <property type="nucleotide sequence ID" value="NZ_JACHOB010000001.1"/>
</dbReference>
<name>A0A840HYJ6_9PROT</name>
<dbReference type="GO" id="GO:0006220">
    <property type="term" value="P:pyrimidine nucleotide metabolic process"/>
    <property type="evidence" value="ECO:0007669"/>
    <property type="project" value="UniProtKB-UniRule"/>
</dbReference>
<proteinExistence type="inferred from homology"/>
<accession>A0A840HYJ6</accession>
<dbReference type="EMBL" id="JACHOB010000001">
    <property type="protein sequence ID" value="MBB4657916.1"/>
    <property type="molecule type" value="Genomic_DNA"/>
</dbReference>
<evidence type="ECO:0000256" key="5">
    <source>
        <dbReference type="ARBA" id="ARBA00022840"/>
    </source>
</evidence>
<dbReference type="HAMAP" id="MF_00238">
    <property type="entry name" value="Cytidyl_kinase_type1"/>
    <property type="match status" value="1"/>
</dbReference>
<gene>
    <name evidence="8" type="primary">cmk</name>
    <name evidence="10" type="ORF">GGQ59_000416</name>
</gene>
<evidence type="ECO:0000256" key="8">
    <source>
        <dbReference type="HAMAP-Rule" id="MF_00238"/>
    </source>
</evidence>